<dbReference type="OrthoDB" id="3260919at2759"/>
<evidence type="ECO:0000313" key="1">
    <source>
        <dbReference type="EMBL" id="OAX31949.1"/>
    </source>
</evidence>
<dbReference type="Proteomes" id="UP000092154">
    <property type="component" value="Unassembled WGS sequence"/>
</dbReference>
<dbReference type="AlphaFoldDB" id="A0A1B7MH82"/>
<sequence length="151" mass="17101">MTRSQHFFTIATRIDAHAMQITGDIEFAWISFKMTPKHCALATETYNTCLKEKNHASRLETVTKGLLRKLGDIEVAVMNRVVKNDFKSRSGSETFWRRHCLAVELIKAEVEKTSSLQPFSLISTTTFLTPLSPRFTRPARVPAARQSCTPV</sequence>
<evidence type="ECO:0000313" key="2">
    <source>
        <dbReference type="Proteomes" id="UP000092154"/>
    </source>
</evidence>
<reference evidence="1 2" key="1">
    <citation type="submission" date="2016-06" db="EMBL/GenBank/DDBJ databases">
        <title>Comparative genomics of the ectomycorrhizal sister species Rhizopogon vinicolor and Rhizopogon vesiculosus (Basidiomycota: Boletales) reveals a divergence of the mating type B locus.</title>
        <authorList>
            <consortium name="DOE Joint Genome Institute"/>
            <person name="Mujic A.B."/>
            <person name="Kuo A."/>
            <person name="Tritt A."/>
            <person name="Lipzen A."/>
            <person name="Chen C."/>
            <person name="Johnson J."/>
            <person name="Sharma A."/>
            <person name="Barry K."/>
            <person name="Grigoriev I.V."/>
            <person name="Spatafora J.W."/>
        </authorList>
    </citation>
    <scope>NUCLEOTIDE SEQUENCE [LARGE SCALE GENOMIC DNA]</scope>
    <source>
        <strain evidence="1 2">AM-OR11-026</strain>
    </source>
</reference>
<proteinExistence type="predicted"/>
<organism evidence="1 2">
    <name type="scientific">Rhizopogon vinicolor AM-OR11-026</name>
    <dbReference type="NCBI Taxonomy" id="1314800"/>
    <lineage>
        <taxon>Eukaryota</taxon>
        <taxon>Fungi</taxon>
        <taxon>Dikarya</taxon>
        <taxon>Basidiomycota</taxon>
        <taxon>Agaricomycotina</taxon>
        <taxon>Agaricomycetes</taxon>
        <taxon>Agaricomycetidae</taxon>
        <taxon>Boletales</taxon>
        <taxon>Suillineae</taxon>
        <taxon>Rhizopogonaceae</taxon>
        <taxon>Rhizopogon</taxon>
    </lineage>
</organism>
<dbReference type="InParanoid" id="A0A1B7MH82"/>
<protein>
    <submittedName>
        <fullName evidence="1">Uncharacterized protein</fullName>
    </submittedName>
</protein>
<name>A0A1B7MH82_9AGAM</name>
<keyword evidence="2" id="KW-1185">Reference proteome</keyword>
<accession>A0A1B7MH82</accession>
<gene>
    <name evidence="1" type="ORF">K503DRAFT_777150</name>
</gene>
<dbReference type="EMBL" id="KV449175">
    <property type="protein sequence ID" value="OAX31949.1"/>
    <property type="molecule type" value="Genomic_DNA"/>
</dbReference>